<dbReference type="PANTHER" id="PTHR45348:SF2">
    <property type="entry name" value="ZINC-TYPE ALCOHOL DEHYDROGENASE-LIKE PROTEIN C2E1P3.01"/>
    <property type="match status" value="1"/>
</dbReference>
<name>A0A345CYA3_9GAMM</name>
<dbReference type="PANTHER" id="PTHR45348">
    <property type="entry name" value="HYPOTHETICAL OXIDOREDUCTASE (EUROFUNG)"/>
    <property type="match status" value="1"/>
</dbReference>
<dbReference type="InterPro" id="IPR011032">
    <property type="entry name" value="GroES-like_sf"/>
</dbReference>
<sequence length="114" mass="11889">MNKASSPLTLPSAWTGWKWQGGQSPLDLRSVTLNARPLQPAQVLVCNAAIGLNPVDWKVLDSQVGQVPGVDGAGTVVAIGDEVAPDLLGQRVAWHQSLQSDGSFAAFTPLGMSA</sequence>
<dbReference type="Pfam" id="PF08240">
    <property type="entry name" value="ADH_N"/>
    <property type="match status" value="1"/>
</dbReference>
<gene>
    <name evidence="2" type="ORF">AV903_24335</name>
</gene>
<dbReference type="SUPFAM" id="SSF50129">
    <property type="entry name" value="GroES-like"/>
    <property type="match status" value="1"/>
</dbReference>
<dbReference type="AlphaFoldDB" id="A0A345CYA3"/>
<organism evidence="2 3">
    <name type="scientific">Erwinia tracheiphila</name>
    <dbReference type="NCBI Taxonomy" id="65700"/>
    <lineage>
        <taxon>Bacteria</taxon>
        <taxon>Pseudomonadati</taxon>
        <taxon>Pseudomonadota</taxon>
        <taxon>Gammaproteobacteria</taxon>
        <taxon>Enterobacterales</taxon>
        <taxon>Erwiniaceae</taxon>
        <taxon>Erwinia</taxon>
    </lineage>
</organism>
<proteinExistence type="predicted"/>
<dbReference type="InterPro" id="IPR047122">
    <property type="entry name" value="Trans-enoyl_RdTase-like"/>
</dbReference>
<evidence type="ECO:0000259" key="1">
    <source>
        <dbReference type="Pfam" id="PF08240"/>
    </source>
</evidence>
<dbReference type="EMBL" id="CP013970">
    <property type="protein sequence ID" value="AXF78420.1"/>
    <property type="molecule type" value="Genomic_DNA"/>
</dbReference>
<evidence type="ECO:0000313" key="3">
    <source>
        <dbReference type="Proteomes" id="UP000264980"/>
    </source>
</evidence>
<dbReference type="Gene3D" id="3.90.180.10">
    <property type="entry name" value="Medium-chain alcohol dehydrogenases, catalytic domain"/>
    <property type="match status" value="1"/>
</dbReference>
<dbReference type="RefSeq" id="WP_051124338.1">
    <property type="nucleotide sequence ID" value="NZ_CP013970.1"/>
</dbReference>
<accession>A0A345CYA3</accession>
<evidence type="ECO:0000313" key="2">
    <source>
        <dbReference type="EMBL" id="AXF78420.1"/>
    </source>
</evidence>
<reference evidence="3" key="1">
    <citation type="submission" date="2016-01" db="EMBL/GenBank/DDBJ databases">
        <authorList>
            <person name="Shapiro L."/>
        </authorList>
    </citation>
    <scope>NUCLEOTIDE SEQUENCE [LARGE SCALE GENOMIC DNA]</scope>
    <source>
        <strain evidence="3">MDcuke</strain>
    </source>
</reference>
<dbReference type="GO" id="GO:0016651">
    <property type="term" value="F:oxidoreductase activity, acting on NAD(P)H"/>
    <property type="evidence" value="ECO:0007669"/>
    <property type="project" value="InterPro"/>
</dbReference>
<dbReference type="Proteomes" id="UP000264980">
    <property type="component" value="Chromosome"/>
</dbReference>
<protein>
    <recommendedName>
        <fullName evidence="1">Alcohol dehydrogenase-like N-terminal domain-containing protein</fullName>
    </recommendedName>
</protein>
<dbReference type="InterPro" id="IPR013154">
    <property type="entry name" value="ADH-like_N"/>
</dbReference>
<feature type="domain" description="Alcohol dehydrogenase-like N-terminal" evidence="1">
    <location>
        <begin position="40"/>
        <end position="96"/>
    </location>
</feature>